<evidence type="ECO:0000313" key="2">
    <source>
        <dbReference type="EMBL" id="RRD01825.1"/>
    </source>
</evidence>
<dbReference type="SMART" id="SM01234">
    <property type="entry name" value="Haemolytic"/>
    <property type="match status" value="1"/>
</dbReference>
<dbReference type="NCBIfam" id="TIGR00278">
    <property type="entry name" value="membrane protein insertion efficiency factor YidD"/>
    <property type="match status" value="1"/>
</dbReference>
<dbReference type="PANTHER" id="PTHR33383">
    <property type="entry name" value="MEMBRANE PROTEIN INSERTION EFFICIENCY FACTOR-RELATED"/>
    <property type="match status" value="1"/>
</dbReference>
<dbReference type="GO" id="GO:0005886">
    <property type="term" value="C:plasma membrane"/>
    <property type="evidence" value="ECO:0007669"/>
    <property type="project" value="UniProtKB-SubCell"/>
</dbReference>
<dbReference type="Pfam" id="PF01809">
    <property type="entry name" value="YidD"/>
    <property type="match status" value="1"/>
</dbReference>
<comment type="subcellular location">
    <subcellularLocation>
        <location evidence="1">Cell membrane</location>
        <topology evidence="1">Peripheral membrane protein</topology>
        <orientation evidence="1">Cytoplasmic side</orientation>
    </subcellularLocation>
</comment>
<dbReference type="InterPro" id="IPR002696">
    <property type="entry name" value="Membr_insert_effic_factor_YidD"/>
</dbReference>
<dbReference type="Proteomes" id="UP000267535">
    <property type="component" value="Unassembled WGS sequence"/>
</dbReference>
<accession>A0A3P1SXV8</accession>
<name>A0A3P1SXV8_9GAMM</name>
<protein>
    <recommendedName>
        <fullName evidence="1">Putative membrane protein insertion efficiency factor</fullName>
    </recommendedName>
</protein>
<comment type="similarity">
    <text evidence="1">Belongs to the UPF0161 family.</text>
</comment>
<keyword evidence="1" id="KW-1003">Cell membrane</keyword>
<comment type="caution">
    <text evidence="2">The sequence shown here is derived from an EMBL/GenBank/DDBJ whole genome shotgun (WGS) entry which is preliminary data.</text>
</comment>
<gene>
    <name evidence="2" type="primary">yidD</name>
    <name evidence="2" type="ORF">EHS89_02015</name>
</gene>
<comment type="function">
    <text evidence="1">Could be involved in insertion of integral membrane proteins into the membrane.</text>
</comment>
<proteinExistence type="inferred from homology"/>
<organism evidence="2 3">
    <name type="scientific">Amphritea balenae</name>
    <dbReference type="NCBI Taxonomy" id="452629"/>
    <lineage>
        <taxon>Bacteria</taxon>
        <taxon>Pseudomonadati</taxon>
        <taxon>Pseudomonadota</taxon>
        <taxon>Gammaproteobacteria</taxon>
        <taxon>Oceanospirillales</taxon>
        <taxon>Oceanospirillaceae</taxon>
        <taxon>Amphritea</taxon>
    </lineage>
</organism>
<evidence type="ECO:0000256" key="1">
    <source>
        <dbReference type="HAMAP-Rule" id="MF_00386"/>
    </source>
</evidence>
<dbReference type="AlphaFoldDB" id="A0A3P1SXV8"/>
<keyword evidence="1" id="KW-0472">Membrane</keyword>
<dbReference type="HAMAP" id="MF_00386">
    <property type="entry name" value="UPF0161_YidD"/>
    <property type="match status" value="1"/>
</dbReference>
<dbReference type="EMBL" id="RQXV01000001">
    <property type="protein sequence ID" value="RRD01825.1"/>
    <property type="molecule type" value="Genomic_DNA"/>
</dbReference>
<dbReference type="PANTHER" id="PTHR33383:SF1">
    <property type="entry name" value="MEMBRANE PROTEIN INSERTION EFFICIENCY FACTOR-RELATED"/>
    <property type="match status" value="1"/>
</dbReference>
<dbReference type="OrthoDB" id="9801753at2"/>
<reference evidence="2 3" key="1">
    <citation type="submission" date="2018-11" db="EMBL/GenBank/DDBJ databases">
        <title>The draft genome sequence of Amphritea balenae JAMM 1525T.</title>
        <authorList>
            <person name="Fang Z."/>
            <person name="Zhang Y."/>
            <person name="Han X."/>
        </authorList>
    </citation>
    <scope>NUCLEOTIDE SEQUENCE [LARGE SCALE GENOMIC DNA]</scope>
    <source>
        <strain evidence="2 3">JAMM 1525</strain>
    </source>
</reference>
<evidence type="ECO:0000313" key="3">
    <source>
        <dbReference type="Proteomes" id="UP000267535"/>
    </source>
</evidence>
<keyword evidence="3" id="KW-1185">Reference proteome</keyword>
<sequence length="89" mass="9985">MRRCFIFIIRIYQYLVSPFLGPNCRFYPTCSAYTLEAIETHGILKGSWLGIKRIGKCHPYNDGGFDPVPPCGCHSKSDNTESGSAHTDK</sequence>